<reference evidence="2 4" key="1">
    <citation type="submission" date="2017-02" db="EMBL/GenBank/DDBJ databases">
        <title>Draft genome sequence of Moraxella caviae CCUG 355 type strain.</title>
        <authorList>
            <person name="Engstrom-Jakobsson H."/>
            <person name="Salva-Serra F."/>
            <person name="Thorell K."/>
            <person name="Gonzales-Siles L."/>
            <person name="Karlsson R."/>
            <person name="Boulund F."/>
            <person name="Engstrand L."/>
            <person name="Moore E."/>
        </authorList>
    </citation>
    <scope>NUCLEOTIDE SEQUENCE [LARGE SCALE GENOMIC DNA]</scope>
    <source>
        <strain evidence="2 4">CCUG 355</strain>
    </source>
</reference>
<dbReference type="Proteomes" id="UP000255279">
    <property type="component" value="Unassembled WGS sequence"/>
</dbReference>
<accession>A0A1T0A2C5</accession>
<keyword evidence="4" id="KW-1185">Reference proteome</keyword>
<proteinExistence type="predicted"/>
<evidence type="ECO:0000313" key="4">
    <source>
        <dbReference type="Proteomes" id="UP000190435"/>
    </source>
</evidence>
<feature type="transmembrane region" description="Helical" evidence="1">
    <location>
        <begin position="6"/>
        <end position="21"/>
    </location>
</feature>
<dbReference type="STRING" id="34060.B0181_05910"/>
<protein>
    <submittedName>
        <fullName evidence="2">Uncharacterized protein</fullName>
    </submittedName>
</protein>
<sequence>MIYGISLAVYVAVFAAGLYIVRKHPAHIERLITKICLLGFLHKSPSITFFGAILRRFLKAIHWQAANAWR</sequence>
<dbReference type="OrthoDB" id="6648362at2"/>
<dbReference type="EMBL" id="UGQE01000004">
    <property type="protein sequence ID" value="STZ14328.1"/>
    <property type="molecule type" value="Genomic_DNA"/>
</dbReference>
<dbReference type="AlphaFoldDB" id="A0A1T0A2C5"/>
<keyword evidence="1" id="KW-1133">Transmembrane helix</keyword>
<dbReference type="Proteomes" id="UP000190435">
    <property type="component" value="Unassembled WGS sequence"/>
</dbReference>
<reference evidence="3 5" key="2">
    <citation type="submission" date="2018-06" db="EMBL/GenBank/DDBJ databases">
        <authorList>
            <consortium name="Pathogen Informatics"/>
            <person name="Doyle S."/>
        </authorList>
    </citation>
    <scope>NUCLEOTIDE SEQUENCE [LARGE SCALE GENOMIC DNA]</scope>
    <source>
        <strain evidence="3 5">NCTC10293</strain>
    </source>
</reference>
<keyword evidence="1" id="KW-0812">Transmembrane</keyword>
<evidence type="ECO:0000313" key="3">
    <source>
        <dbReference type="EMBL" id="STZ14328.1"/>
    </source>
</evidence>
<name>A0A1T0A2C5_9GAMM</name>
<evidence type="ECO:0000313" key="2">
    <source>
        <dbReference type="EMBL" id="OOR89942.1"/>
    </source>
</evidence>
<organism evidence="2 4">
    <name type="scientific">Moraxella caviae</name>
    <dbReference type="NCBI Taxonomy" id="34060"/>
    <lineage>
        <taxon>Bacteria</taxon>
        <taxon>Pseudomonadati</taxon>
        <taxon>Pseudomonadota</taxon>
        <taxon>Gammaproteobacteria</taxon>
        <taxon>Moraxellales</taxon>
        <taxon>Moraxellaceae</taxon>
        <taxon>Moraxella</taxon>
    </lineage>
</organism>
<evidence type="ECO:0000256" key="1">
    <source>
        <dbReference type="SAM" id="Phobius"/>
    </source>
</evidence>
<evidence type="ECO:0000313" key="5">
    <source>
        <dbReference type="Proteomes" id="UP000255279"/>
    </source>
</evidence>
<dbReference type="EMBL" id="MUXU01000035">
    <property type="protein sequence ID" value="OOR89942.1"/>
    <property type="molecule type" value="Genomic_DNA"/>
</dbReference>
<gene>
    <name evidence="2" type="ORF">B0181_05910</name>
    <name evidence="3" type="ORF">NCTC10293_01921</name>
</gene>
<keyword evidence="1" id="KW-0472">Membrane</keyword>
<dbReference type="RefSeq" id="WP_078276579.1">
    <property type="nucleotide sequence ID" value="NZ_MUXU01000035.1"/>
</dbReference>